<evidence type="ECO:0000313" key="2">
    <source>
        <dbReference type="Proteomes" id="UP000029995"/>
    </source>
</evidence>
<organism evidence="1 2">
    <name type="scientific">Inquilinus limosus MP06</name>
    <dbReference type="NCBI Taxonomy" id="1398085"/>
    <lineage>
        <taxon>Bacteria</taxon>
        <taxon>Pseudomonadati</taxon>
        <taxon>Pseudomonadota</taxon>
        <taxon>Alphaproteobacteria</taxon>
        <taxon>Rhodospirillales</taxon>
        <taxon>Rhodospirillaceae</taxon>
        <taxon>Inquilinus</taxon>
    </lineage>
</organism>
<dbReference type="AlphaFoldDB" id="A0A0A0DGM5"/>
<accession>A0A0A0DGM5</accession>
<protein>
    <submittedName>
        <fullName evidence="1">Uncharacterized protein</fullName>
    </submittedName>
</protein>
<name>A0A0A0DGM5_9PROT</name>
<comment type="caution">
    <text evidence="1">The sequence shown here is derived from an EMBL/GenBank/DDBJ whole genome shotgun (WGS) entry which is preliminary data.</text>
</comment>
<dbReference type="RefSeq" id="WP_034830550.1">
    <property type="nucleotide sequence ID" value="NZ_JANX01000001.1"/>
</dbReference>
<sequence length="121" mass="13596">MTQFKHTPEEARTKWVEALRSGEYQQGKHQLRDGDGFCCLGVACDLFAKLEGIGEWDNGHFKIQHEREFGVLLTPVRTWLGLQSNTGDINPTKCLTSLNDRGYSFAELADVIEEKPGDLIA</sequence>
<dbReference type="EMBL" id="JANX01000001">
    <property type="protein sequence ID" value="KGM36152.1"/>
    <property type="molecule type" value="Genomic_DNA"/>
</dbReference>
<evidence type="ECO:0000313" key="1">
    <source>
        <dbReference type="EMBL" id="KGM36152.1"/>
    </source>
</evidence>
<dbReference type="OrthoDB" id="8455942at2"/>
<reference evidence="1 2" key="1">
    <citation type="submission" date="2014-01" db="EMBL/GenBank/DDBJ databases">
        <title>Genome sequence determination for a cystic fibrosis isolate, Inquilinus limosus.</title>
        <authorList>
            <person name="Pino M."/>
            <person name="Di Conza J."/>
            <person name="Gutkind G."/>
        </authorList>
    </citation>
    <scope>NUCLEOTIDE SEQUENCE [LARGE SCALE GENOMIC DNA]</scope>
    <source>
        <strain evidence="1 2">MP06</strain>
    </source>
</reference>
<proteinExistence type="predicted"/>
<dbReference type="Proteomes" id="UP000029995">
    <property type="component" value="Unassembled WGS sequence"/>
</dbReference>
<gene>
    <name evidence="1" type="ORF">P409_00455</name>
</gene>